<accession>A0A0G0T4E7</accession>
<sequence>MALTKNDLEAIRGVIKEELVPTNKRIVSLDKKVGDLDNRVVSLDKKVGDLDNRVVSLDKKIDRNFVFLKKRFDELFNFLDKSYVKVKTEVREIQTHLHLRVTDY</sequence>
<name>A0A0G0T4E7_9BACT</name>
<reference evidence="1 2" key="1">
    <citation type="journal article" date="2015" name="Nature">
        <title>rRNA introns, odd ribosomes, and small enigmatic genomes across a large radiation of phyla.</title>
        <authorList>
            <person name="Brown C.T."/>
            <person name="Hug L.A."/>
            <person name="Thomas B.C."/>
            <person name="Sharon I."/>
            <person name="Castelle C.J."/>
            <person name="Singh A."/>
            <person name="Wilkins M.J."/>
            <person name="Williams K.H."/>
            <person name="Banfield J.F."/>
        </authorList>
    </citation>
    <scope>NUCLEOTIDE SEQUENCE [LARGE SCALE GENOMIC DNA]</scope>
</reference>
<gene>
    <name evidence="1" type="ORF">UU16_C0050G0002</name>
</gene>
<organism evidence="1 2">
    <name type="scientific">Candidatus Woesebacteria bacterium GW2011_GWA2_40_7</name>
    <dbReference type="NCBI Taxonomy" id="1618562"/>
    <lineage>
        <taxon>Bacteria</taxon>
        <taxon>Candidatus Woeseibacteriota</taxon>
    </lineage>
</organism>
<proteinExistence type="predicted"/>
<evidence type="ECO:0000313" key="1">
    <source>
        <dbReference type="EMBL" id="KKR71933.1"/>
    </source>
</evidence>
<dbReference type="Proteomes" id="UP000034013">
    <property type="component" value="Unassembled WGS sequence"/>
</dbReference>
<evidence type="ECO:0000313" key="2">
    <source>
        <dbReference type="Proteomes" id="UP000034013"/>
    </source>
</evidence>
<dbReference type="AlphaFoldDB" id="A0A0G0T4E7"/>
<dbReference type="EMBL" id="LBZO01000050">
    <property type="protein sequence ID" value="KKR71933.1"/>
    <property type="molecule type" value="Genomic_DNA"/>
</dbReference>
<protein>
    <submittedName>
        <fullName evidence="1">Synaptonemal complex 1</fullName>
    </submittedName>
</protein>
<comment type="caution">
    <text evidence="1">The sequence shown here is derived from an EMBL/GenBank/DDBJ whole genome shotgun (WGS) entry which is preliminary data.</text>
</comment>
<dbReference type="Gene3D" id="1.20.5.170">
    <property type="match status" value="1"/>
</dbReference>